<name>A0A4Y2CZ45_ARAVE</name>
<organism evidence="1 2">
    <name type="scientific">Araneus ventricosus</name>
    <name type="common">Orbweaver spider</name>
    <name type="synonym">Epeira ventricosa</name>
    <dbReference type="NCBI Taxonomy" id="182803"/>
    <lineage>
        <taxon>Eukaryota</taxon>
        <taxon>Metazoa</taxon>
        <taxon>Ecdysozoa</taxon>
        <taxon>Arthropoda</taxon>
        <taxon>Chelicerata</taxon>
        <taxon>Arachnida</taxon>
        <taxon>Araneae</taxon>
        <taxon>Araneomorphae</taxon>
        <taxon>Entelegynae</taxon>
        <taxon>Araneoidea</taxon>
        <taxon>Araneidae</taxon>
        <taxon>Araneus</taxon>
    </lineage>
</organism>
<sequence length="217" mass="25129">MSLTYALCLLDVRESLAVQFFVDAIIDKDKQFFTRLMVLTDLKSAMTYSMRYEATKTASKISRQARSGAPQGNEDAFFRRPCIKSCERDLNAGRKFGVEANISVRALTMSTEDTWSLSEIQKAQLEDTGIRTILEKKLKSANRPSRQEIAEESSVTKRYRVLWDSLHLKYGLLYRERESNDGSSCRWRRCFLIKLRECPEKSTLDDRVIRLSSRMKL</sequence>
<dbReference type="Proteomes" id="UP000499080">
    <property type="component" value="Unassembled WGS sequence"/>
</dbReference>
<dbReference type="EMBL" id="BGPR01000269">
    <property type="protein sequence ID" value="GBM09379.1"/>
    <property type="molecule type" value="Genomic_DNA"/>
</dbReference>
<gene>
    <name evidence="1" type="ORF">AVEN_184086_1</name>
</gene>
<evidence type="ECO:0000313" key="2">
    <source>
        <dbReference type="Proteomes" id="UP000499080"/>
    </source>
</evidence>
<comment type="caution">
    <text evidence="1">The sequence shown here is derived from an EMBL/GenBank/DDBJ whole genome shotgun (WGS) entry which is preliminary data.</text>
</comment>
<protein>
    <submittedName>
        <fullName evidence="1">Uncharacterized protein</fullName>
    </submittedName>
</protein>
<dbReference type="AlphaFoldDB" id="A0A4Y2CZ45"/>
<evidence type="ECO:0000313" key="1">
    <source>
        <dbReference type="EMBL" id="GBM09379.1"/>
    </source>
</evidence>
<keyword evidence="2" id="KW-1185">Reference proteome</keyword>
<accession>A0A4Y2CZ45</accession>
<reference evidence="1 2" key="1">
    <citation type="journal article" date="2019" name="Sci. Rep.">
        <title>Orb-weaving spider Araneus ventricosus genome elucidates the spidroin gene catalogue.</title>
        <authorList>
            <person name="Kono N."/>
            <person name="Nakamura H."/>
            <person name="Ohtoshi R."/>
            <person name="Moran D.A.P."/>
            <person name="Shinohara A."/>
            <person name="Yoshida Y."/>
            <person name="Fujiwara M."/>
            <person name="Mori M."/>
            <person name="Tomita M."/>
            <person name="Arakawa K."/>
        </authorList>
    </citation>
    <scope>NUCLEOTIDE SEQUENCE [LARGE SCALE GENOMIC DNA]</scope>
</reference>
<proteinExistence type="predicted"/>